<proteinExistence type="predicted"/>
<comment type="caution">
    <text evidence="1">The sequence shown here is derived from an EMBL/GenBank/DDBJ whole genome shotgun (WGS) entry which is preliminary data.</text>
</comment>
<accession>A0A644Z6P8</accession>
<reference evidence="1" key="1">
    <citation type="submission" date="2019-08" db="EMBL/GenBank/DDBJ databases">
        <authorList>
            <person name="Kucharzyk K."/>
            <person name="Murdoch R.W."/>
            <person name="Higgins S."/>
            <person name="Loffler F."/>
        </authorList>
    </citation>
    <scope>NUCLEOTIDE SEQUENCE</scope>
</reference>
<dbReference type="Pfam" id="PF09719">
    <property type="entry name" value="C_GCAxxG_C_C"/>
    <property type="match status" value="1"/>
</dbReference>
<evidence type="ECO:0000313" key="1">
    <source>
        <dbReference type="EMBL" id="MPM36536.1"/>
    </source>
</evidence>
<name>A0A644Z6P8_9ZZZZ</name>
<gene>
    <name evidence="1" type="ORF">SDC9_83134</name>
</gene>
<organism evidence="1">
    <name type="scientific">bioreactor metagenome</name>
    <dbReference type="NCBI Taxonomy" id="1076179"/>
    <lineage>
        <taxon>unclassified sequences</taxon>
        <taxon>metagenomes</taxon>
        <taxon>ecological metagenomes</taxon>
    </lineage>
</organism>
<evidence type="ECO:0008006" key="2">
    <source>
        <dbReference type="Google" id="ProtNLM"/>
    </source>
</evidence>
<sequence>MRRGAACGATTGGLMALGILGKGEDAAKEFIAVFRDKNKELDCTPLLELGEKQGVAKKAYCDSLVALAVSLVEELAAKA</sequence>
<dbReference type="InterPro" id="IPR010181">
    <property type="entry name" value="CGCAxxGCC_motif"/>
</dbReference>
<dbReference type="EMBL" id="VSSQ01007638">
    <property type="protein sequence ID" value="MPM36536.1"/>
    <property type="molecule type" value="Genomic_DNA"/>
</dbReference>
<protein>
    <recommendedName>
        <fullName evidence="2">Redox-active protein (C_GCAxxG_C_C)</fullName>
    </recommendedName>
</protein>
<dbReference type="AlphaFoldDB" id="A0A644Z6P8"/>